<dbReference type="Pfam" id="PF03358">
    <property type="entry name" value="FMN_red"/>
    <property type="match status" value="1"/>
</dbReference>
<keyword evidence="2" id="KW-0560">Oxidoreductase</keyword>
<dbReference type="InterPro" id="IPR029039">
    <property type="entry name" value="Flavoprotein-like_sf"/>
</dbReference>
<dbReference type="PANTHER" id="PTHR30543">
    <property type="entry name" value="CHROMATE REDUCTASE"/>
    <property type="match status" value="1"/>
</dbReference>
<organism evidence="2 3">
    <name type="scientific">Helcococcus bovis</name>
    <dbReference type="NCBI Taxonomy" id="3153252"/>
    <lineage>
        <taxon>Bacteria</taxon>
        <taxon>Bacillati</taxon>
        <taxon>Bacillota</taxon>
        <taxon>Tissierellia</taxon>
        <taxon>Tissierellales</taxon>
        <taxon>Peptoniphilaceae</taxon>
        <taxon>Helcococcus</taxon>
    </lineage>
</organism>
<protein>
    <submittedName>
        <fullName evidence="2">NAD(P)H-dependent oxidoreductase</fullName>
        <ecNumber evidence="2">1.-.-.-</ecNumber>
    </submittedName>
</protein>
<sequence length="206" mass="23660">MIKLVGIVGTNNQDSTNRKLLEYIQTQFFYKVDVELIEIKDVPLIDYREGNDIPAVVMNISNKIENADGVIIATPEYDHSPTAALLNLLSWLSYKIHPLYKKPVMIVGASYGALGSSRAQYMLRQILKSPELAARVLSSEYLLPYSRKAFDEMGDLRGREKIQEMENIFEEFLAFVDFVNKSNAENLIDIHDFDNFKWDSIKEEEE</sequence>
<reference evidence="2 3" key="1">
    <citation type="journal article" date="2024" name="Front. Microbiol.">
        <title>Pangenomic and biochemical analyses of Helcococcus ovis reveal widespread tetracycline resistance and a novel bacterial species, Helcococcus bovis.</title>
        <authorList>
            <person name="Cunha F."/>
            <person name="Zhai Y."/>
            <person name="Casaro S."/>
            <person name="Jones K.L."/>
            <person name="Hernandez M."/>
            <person name="Bisinotto R.S."/>
            <person name="Kariyawasam S."/>
            <person name="Brown M.B."/>
            <person name="Phillips A."/>
            <person name="Jeong K.C."/>
            <person name="Galvao K.N."/>
        </authorList>
    </citation>
    <scope>NUCLEOTIDE SEQUENCE [LARGE SCALE GENOMIC DNA]</scope>
    <source>
        <strain evidence="2 3">KG197</strain>
    </source>
</reference>
<dbReference type="PANTHER" id="PTHR30543:SF21">
    <property type="entry name" value="NAD(P)H-DEPENDENT FMN REDUCTASE LOT6"/>
    <property type="match status" value="1"/>
</dbReference>
<evidence type="ECO:0000259" key="1">
    <source>
        <dbReference type="Pfam" id="PF03358"/>
    </source>
</evidence>
<dbReference type="EC" id="1.-.-.-" evidence="2"/>
<evidence type="ECO:0000313" key="2">
    <source>
        <dbReference type="EMBL" id="MFM1524543.1"/>
    </source>
</evidence>
<dbReference type="InterPro" id="IPR005025">
    <property type="entry name" value="FMN_Rdtase-like_dom"/>
</dbReference>
<dbReference type="Gene3D" id="3.40.50.360">
    <property type="match status" value="1"/>
</dbReference>
<dbReference type="EMBL" id="JBFNFH010000004">
    <property type="protein sequence ID" value="MFM1524543.1"/>
    <property type="molecule type" value="Genomic_DNA"/>
</dbReference>
<evidence type="ECO:0000313" key="3">
    <source>
        <dbReference type="Proteomes" id="UP001629536"/>
    </source>
</evidence>
<comment type="caution">
    <text evidence="2">The sequence shown here is derived from an EMBL/GenBank/DDBJ whole genome shotgun (WGS) entry which is preliminary data.</text>
</comment>
<dbReference type="Proteomes" id="UP001629536">
    <property type="component" value="Unassembled WGS sequence"/>
</dbReference>
<dbReference type="SUPFAM" id="SSF52218">
    <property type="entry name" value="Flavoproteins"/>
    <property type="match status" value="1"/>
</dbReference>
<dbReference type="RefSeq" id="WP_408126325.1">
    <property type="nucleotide sequence ID" value="NZ_JBFNFH010000004.1"/>
</dbReference>
<gene>
    <name evidence="2" type="ORF">ABGF40_02540</name>
</gene>
<dbReference type="InterPro" id="IPR050712">
    <property type="entry name" value="NAD(P)H-dep_reductase"/>
</dbReference>
<keyword evidence="3" id="KW-1185">Reference proteome</keyword>
<proteinExistence type="predicted"/>
<name>A0ABW9F6D3_9FIRM</name>
<feature type="domain" description="NADPH-dependent FMN reductase-like" evidence="1">
    <location>
        <begin position="3"/>
        <end position="143"/>
    </location>
</feature>
<accession>A0ABW9F6D3</accession>
<dbReference type="GO" id="GO:0016491">
    <property type="term" value="F:oxidoreductase activity"/>
    <property type="evidence" value="ECO:0007669"/>
    <property type="project" value="UniProtKB-KW"/>
</dbReference>